<evidence type="ECO:0000256" key="7">
    <source>
        <dbReference type="ARBA" id="ARBA00035140"/>
    </source>
</evidence>
<protein>
    <recommendedName>
        <fullName evidence="7">Small ribosomal subunit protein mS29</fullName>
    </recommendedName>
</protein>
<evidence type="ECO:0000256" key="5">
    <source>
        <dbReference type="ARBA" id="ARBA00023128"/>
    </source>
</evidence>
<dbReference type="PIRSF" id="PIRSF036996">
    <property type="entry name" value="RSM23"/>
    <property type="match status" value="1"/>
</dbReference>
<proteinExistence type="inferred from homology"/>
<dbReference type="InterPro" id="IPR019368">
    <property type="entry name" value="Ribosomal_mS29"/>
</dbReference>
<dbReference type="GO" id="GO:0003735">
    <property type="term" value="F:structural constituent of ribosome"/>
    <property type="evidence" value="ECO:0007669"/>
    <property type="project" value="TreeGrafter"/>
</dbReference>
<keyword evidence="9" id="KW-1185">Reference proteome</keyword>
<comment type="similarity">
    <text evidence="2">Belongs to the mitochondrion-specific ribosomal protein mS29 family.</text>
</comment>
<name>A0A0A8L1J7_9SACH</name>
<keyword evidence="6" id="KW-0687">Ribonucleoprotein</keyword>
<evidence type="ECO:0000256" key="1">
    <source>
        <dbReference type="ARBA" id="ARBA00004173"/>
    </source>
</evidence>
<sequence>MLRINTRHFSSGSAIQAAAKKKVQGFSKAQTGTKAAAKRITPGSLYKRWQPTVATANLHKNATFVDLPMFNPNNISAADVHSFSEQQLQFLYRLGSFKQNQFNELFTRPVSLVRDTSTKSLFDTLQKSENKKVVITGEPGVGKSTLLAQLHAHALENKGLVLAISNSEILTNGRIDFFLDGDRYIQPMYIKKILTKFVKSNKKEQLQSIKLSKDYKLVHSEGKDLSVKRNVNLSAGKSTLYDLLSIKAPSRYRGAVFDAFLKELTTQSKHPVYFTVDNFSHLLTTPFTAYKDTWNKNIHILKFQVGQSIFDLISGDLKFAANDSCVVLATSGMDRTNRTLPIGLKKLPHDPYLTRYHYEQLLAEKLLKGKVQEFEVAKLNKTEVGKLMEFYQKAGVVLDKDLQNKTFEQLTEEKYFLSGNGNPRELLKSITLYPF</sequence>
<comment type="subcellular location">
    <subcellularLocation>
        <location evidence="1">Mitochondrion</location>
    </subcellularLocation>
</comment>
<dbReference type="Proteomes" id="UP000031516">
    <property type="component" value="Unassembled WGS sequence"/>
</dbReference>
<gene>
    <name evidence="8" type="ORF">KLDO_g442</name>
</gene>
<organism evidence="8 9">
    <name type="scientific">Kluyveromyces dobzhanskii CBS 2104</name>
    <dbReference type="NCBI Taxonomy" id="1427455"/>
    <lineage>
        <taxon>Eukaryota</taxon>
        <taxon>Fungi</taxon>
        <taxon>Dikarya</taxon>
        <taxon>Ascomycota</taxon>
        <taxon>Saccharomycotina</taxon>
        <taxon>Saccharomycetes</taxon>
        <taxon>Saccharomycetales</taxon>
        <taxon>Saccharomycetaceae</taxon>
        <taxon>Kluyveromyces</taxon>
    </lineage>
</organism>
<dbReference type="AlphaFoldDB" id="A0A0A8L1J7"/>
<evidence type="ECO:0000256" key="2">
    <source>
        <dbReference type="ARBA" id="ARBA00009863"/>
    </source>
</evidence>
<accession>A0A0A8L1J7</accession>
<evidence type="ECO:0000256" key="6">
    <source>
        <dbReference type="ARBA" id="ARBA00023274"/>
    </source>
</evidence>
<keyword evidence="3" id="KW-0809">Transit peptide</keyword>
<keyword evidence="5" id="KW-0496">Mitochondrion</keyword>
<keyword evidence="4" id="KW-0689">Ribosomal protein</keyword>
<dbReference type="Gene3D" id="3.40.50.300">
    <property type="entry name" value="P-loop containing nucleotide triphosphate hydrolases"/>
    <property type="match status" value="1"/>
</dbReference>
<evidence type="ECO:0000313" key="9">
    <source>
        <dbReference type="Proteomes" id="UP000031516"/>
    </source>
</evidence>
<dbReference type="GO" id="GO:0005763">
    <property type="term" value="C:mitochondrial small ribosomal subunit"/>
    <property type="evidence" value="ECO:0007669"/>
    <property type="project" value="InterPro"/>
</dbReference>
<dbReference type="SUPFAM" id="SSF52540">
    <property type="entry name" value="P-loop containing nucleoside triphosphate hydrolases"/>
    <property type="match status" value="1"/>
</dbReference>
<evidence type="ECO:0000256" key="3">
    <source>
        <dbReference type="ARBA" id="ARBA00022946"/>
    </source>
</evidence>
<dbReference type="PANTHER" id="PTHR12810">
    <property type="entry name" value="MITOCHONDRIAL 28S RIBOSOMAL PROTEIN S29"/>
    <property type="match status" value="1"/>
</dbReference>
<dbReference type="OrthoDB" id="274828at2759"/>
<dbReference type="GO" id="GO:0032543">
    <property type="term" value="P:mitochondrial translation"/>
    <property type="evidence" value="ECO:0007669"/>
    <property type="project" value="InterPro"/>
</dbReference>
<dbReference type="InterPro" id="IPR027417">
    <property type="entry name" value="P-loop_NTPase"/>
</dbReference>
<dbReference type="EMBL" id="CCBQ010000012">
    <property type="protein sequence ID" value="CDO92116.1"/>
    <property type="molecule type" value="Genomic_DNA"/>
</dbReference>
<dbReference type="Pfam" id="PF10236">
    <property type="entry name" value="DAP3"/>
    <property type="match status" value="1"/>
</dbReference>
<comment type="caution">
    <text evidence="8">The sequence shown here is derived from an EMBL/GenBank/DDBJ whole genome shotgun (WGS) entry which is preliminary data.</text>
</comment>
<dbReference type="PANTHER" id="PTHR12810:SF0">
    <property type="entry name" value="SMALL RIBOSOMAL SUBUNIT PROTEIN MS29"/>
    <property type="match status" value="1"/>
</dbReference>
<dbReference type="InterPro" id="IPR017082">
    <property type="entry name" value="Ribosomal_mS29_fun"/>
</dbReference>
<reference evidence="8 9" key="1">
    <citation type="submission" date="2014-03" db="EMBL/GenBank/DDBJ databases">
        <title>The genome of Kluyveromyces dobzhanskii.</title>
        <authorList>
            <person name="Nystedt B."/>
            <person name="Astrom S."/>
        </authorList>
    </citation>
    <scope>NUCLEOTIDE SEQUENCE [LARGE SCALE GENOMIC DNA]</scope>
    <source>
        <strain evidence="8 9">CBS 2104</strain>
    </source>
</reference>
<evidence type="ECO:0000313" key="8">
    <source>
        <dbReference type="EMBL" id="CDO92116.1"/>
    </source>
</evidence>
<evidence type="ECO:0000256" key="4">
    <source>
        <dbReference type="ARBA" id="ARBA00022980"/>
    </source>
</evidence>